<name>A0AAP2GM16_9BACT</name>
<dbReference type="AlphaFoldDB" id="A0AAP2GM16"/>
<comment type="caution">
    <text evidence="1">The sequence shown here is derived from an EMBL/GenBank/DDBJ whole genome shotgun (WGS) entry which is preliminary data.</text>
</comment>
<dbReference type="EMBL" id="JAHESC010000088">
    <property type="protein sequence ID" value="MBT1690788.1"/>
    <property type="molecule type" value="Genomic_DNA"/>
</dbReference>
<sequence length="58" mass="6721">MVQLADVCSYSIRRYLEKSEDTLFNEIFKVADKKNGKVVGARHFTMNHCTCKVCQAHR</sequence>
<proteinExistence type="predicted"/>
<evidence type="ECO:0000313" key="1">
    <source>
        <dbReference type="EMBL" id="MBT1690788.1"/>
    </source>
</evidence>
<reference evidence="1 2" key="1">
    <citation type="submission" date="2021-05" db="EMBL/GenBank/DDBJ databases">
        <title>A Polyphasic approach of four new species of the genus Ohtaekwangia: Ohtaekwangia histidinii sp. nov., Ohtaekwangia cretensis sp. nov., Ohtaekwangia indiensis sp. nov., Ohtaekwangia reichenbachii sp. nov. from diverse environment.</title>
        <authorList>
            <person name="Octaviana S."/>
        </authorList>
    </citation>
    <scope>NUCLEOTIDE SEQUENCE [LARGE SCALE GENOMIC DNA]</scope>
    <source>
        <strain evidence="1 2">PWU37</strain>
    </source>
</reference>
<protein>
    <submittedName>
        <fullName evidence="1">Uncharacterized protein</fullName>
    </submittedName>
</protein>
<dbReference type="Proteomes" id="UP001319180">
    <property type="component" value="Unassembled WGS sequence"/>
</dbReference>
<organism evidence="1 2">
    <name type="scientific">Dawidia soli</name>
    <dbReference type="NCBI Taxonomy" id="2782352"/>
    <lineage>
        <taxon>Bacteria</taxon>
        <taxon>Pseudomonadati</taxon>
        <taxon>Bacteroidota</taxon>
        <taxon>Cytophagia</taxon>
        <taxon>Cytophagales</taxon>
        <taxon>Chryseotaleaceae</taxon>
        <taxon>Dawidia</taxon>
    </lineage>
</organism>
<gene>
    <name evidence="1" type="ORF">KK078_29760</name>
</gene>
<accession>A0AAP2GM16</accession>
<evidence type="ECO:0000313" key="2">
    <source>
        <dbReference type="Proteomes" id="UP001319180"/>
    </source>
</evidence>
<keyword evidence="2" id="KW-1185">Reference proteome</keyword>